<accession>A0A9P5T6W9</accession>
<keyword evidence="1" id="KW-0472">Membrane</keyword>
<sequence>MSPTSSLPAPHIGYLFLAASAFLLAVGTHALLFSALFSSRPSLGAAVLDALARDAHYKYLALFSVPVCAYFVIANWVGWQFFRNS</sequence>
<feature type="transmembrane region" description="Helical" evidence="1">
    <location>
        <begin position="12"/>
        <end position="38"/>
    </location>
</feature>
<evidence type="ECO:0000313" key="2">
    <source>
        <dbReference type="EMBL" id="KAF8478485.1"/>
    </source>
</evidence>
<proteinExistence type="predicted"/>
<dbReference type="Pfam" id="PF15159">
    <property type="entry name" value="PIG-Y"/>
    <property type="match status" value="1"/>
</dbReference>
<keyword evidence="1" id="KW-0812">Transmembrane</keyword>
<organism evidence="2 3">
    <name type="scientific">Russula ochroleuca</name>
    <dbReference type="NCBI Taxonomy" id="152965"/>
    <lineage>
        <taxon>Eukaryota</taxon>
        <taxon>Fungi</taxon>
        <taxon>Dikarya</taxon>
        <taxon>Basidiomycota</taxon>
        <taxon>Agaricomycotina</taxon>
        <taxon>Agaricomycetes</taxon>
        <taxon>Russulales</taxon>
        <taxon>Russulaceae</taxon>
        <taxon>Russula</taxon>
    </lineage>
</organism>
<name>A0A9P5T6W9_9AGAM</name>
<dbReference type="EMBL" id="WHVB01000011">
    <property type="protein sequence ID" value="KAF8478485.1"/>
    <property type="molecule type" value="Genomic_DNA"/>
</dbReference>
<dbReference type="Proteomes" id="UP000759537">
    <property type="component" value="Unassembled WGS sequence"/>
</dbReference>
<keyword evidence="3" id="KW-1185">Reference proteome</keyword>
<dbReference type="OrthoDB" id="2157498at2759"/>
<comment type="caution">
    <text evidence="2">The sequence shown here is derived from an EMBL/GenBank/DDBJ whole genome shotgun (WGS) entry which is preliminary data.</text>
</comment>
<evidence type="ECO:0000256" key="1">
    <source>
        <dbReference type="SAM" id="Phobius"/>
    </source>
</evidence>
<feature type="transmembrane region" description="Helical" evidence="1">
    <location>
        <begin position="59"/>
        <end position="82"/>
    </location>
</feature>
<gene>
    <name evidence="2" type="ORF">DFH94DRAFT_632927</name>
</gene>
<reference evidence="2" key="2">
    <citation type="journal article" date="2020" name="Nat. Commun.">
        <title>Large-scale genome sequencing of mycorrhizal fungi provides insights into the early evolution of symbiotic traits.</title>
        <authorList>
            <person name="Miyauchi S."/>
            <person name="Kiss E."/>
            <person name="Kuo A."/>
            <person name="Drula E."/>
            <person name="Kohler A."/>
            <person name="Sanchez-Garcia M."/>
            <person name="Morin E."/>
            <person name="Andreopoulos B."/>
            <person name="Barry K.W."/>
            <person name="Bonito G."/>
            <person name="Buee M."/>
            <person name="Carver A."/>
            <person name="Chen C."/>
            <person name="Cichocki N."/>
            <person name="Clum A."/>
            <person name="Culley D."/>
            <person name="Crous P.W."/>
            <person name="Fauchery L."/>
            <person name="Girlanda M."/>
            <person name="Hayes R.D."/>
            <person name="Keri Z."/>
            <person name="LaButti K."/>
            <person name="Lipzen A."/>
            <person name="Lombard V."/>
            <person name="Magnuson J."/>
            <person name="Maillard F."/>
            <person name="Murat C."/>
            <person name="Nolan M."/>
            <person name="Ohm R.A."/>
            <person name="Pangilinan J."/>
            <person name="Pereira M.F."/>
            <person name="Perotto S."/>
            <person name="Peter M."/>
            <person name="Pfister S."/>
            <person name="Riley R."/>
            <person name="Sitrit Y."/>
            <person name="Stielow J.B."/>
            <person name="Szollosi G."/>
            <person name="Zifcakova L."/>
            <person name="Stursova M."/>
            <person name="Spatafora J.W."/>
            <person name="Tedersoo L."/>
            <person name="Vaario L.M."/>
            <person name="Yamada A."/>
            <person name="Yan M."/>
            <person name="Wang P."/>
            <person name="Xu J."/>
            <person name="Bruns T."/>
            <person name="Baldrian P."/>
            <person name="Vilgalys R."/>
            <person name="Dunand C."/>
            <person name="Henrissat B."/>
            <person name="Grigoriev I.V."/>
            <person name="Hibbett D."/>
            <person name="Nagy L.G."/>
            <person name="Martin F.M."/>
        </authorList>
    </citation>
    <scope>NUCLEOTIDE SEQUENCE</scope>
    <source>
        <strain evidence="2">Prilba</strain>
    </source>
</reference>
<keyword evidence="1" id="KW-1133">Transmembrane helix</keyword>
<dbReference type="InterPro" id="IPR029164">
    <property type="entry name" value="PIG-Y"/>
</dbReference>
<evidence type="ECO:0000313" key="3">
    <source>
        <dbReference type="Proteomes" id="UP000759537"/>
    </source>
</evidence>
<reference evidence="2" key="1">
    <citation type="submission" date="2019-10" db="EMBL/GenBank/DDBJ databases">
        <authorList>
            <consortium name="DOE Joint Genome Institute"/>
            <person name="Kuo A."/>
            <person name="Miyauchi S."/>
            <person name="Kiss E."/>
            <person name="Drula E."/>
            <person name="Kohler A."/>
            <person name="Sanchez-Garcia M."/>
            <person name="Andreopoulos B."/>
            <person name="Barry K.W."/>
            <person name="Bonito G."/>
            <person name="Buee M."/>
            <person name="Carver A."/>
            <person name="Chen C."/>
            <person name="Cichocki N."/>
            <person name="Clum A."/>
            <person name="Culley D."/>
            <person name="Crous P.W."/>
            <person name="Fauchery L."/>
            <person name="Girlanda M."/>
            <person name="Hayes R."/>
            <person name="Keri Z."/>
            <person name="LaButti K."/>
            <person name="Lipzen A."/>
            <person name="Lombard V."/>
            <person name="Magnuson J."/>
            <person name="Maillard F."/>
            <person name="Morin E."/>
            <person name="Murat C."/>
            <person name="Nolan M."/>
            <person name="Ohm R."/>
            <person name="Pangilinan J."/>
            <person name="Pereira M."/>
            <person name="Perotto S."/>
            <person name="Peter M."/>
            <person name="Riley R."/>
            <person name="Sitrit Y."/>
            <person name="Stielow B."/>
            <person name="Szollosi G."/>
            <person name="Zifcakova L."/>
            <person name="Stursova M."/>
            <person name="Spatafora J.W."/>
            <person name="Tedersoo L."/>
            <person name="Vaario L.-M."/>
            <person name="Yamada A."/>
            <person name="Yan M."/>
            <person name="Wang P."/>
            <person name="Xu J."/>
            <person name="Bruns T."/>
            <person name="Baldrian P."/>
            <person name="Vilgalys R."/>
            <person name="Henrissat B."/>
            <person name="Grigoriev I.V."/>
            <person name="Hibbett D."/>
            <person name="Nagy L.G."/>
            <person name="Martin F.M."/>
        </authorList>
    </citation>
    <scope>NUCLEOTIDE SEQUENCE</scope>
    <source>
        <strain evidence="2">Prilba</strain>
    </source>
</reference>
<protein>
    <submittedName>
        <fullName evidence="2">Uncharacterized protein</fullName>
    </submittedName>
</protein>
<dbReference type="AlphaFoldDB" id="A0A9P5T6W9"/>